<name>A0AAW4XTB4_9BURK</name>
<evidence type="ECO:0000256" key="2">
    <source>
        <dbReference type="ARBA" id="ARBA00023125"/>
    </source>
</evidence>
<organism evidence="5 6">
    <name type="scientific">Comamonas koreensis</name>
    <dbReference type="NCBI Taxonomy" id="160825"/>
    <lineage>
        <taxon>Bacteria</taxon>
        <taxon>Pseudomonadati</taxon>
        <taxon>Pseudomonadota</taxon>
        <taxon>Betaproteobacteria</taxon>
        <taxon>Burkholderiales</taxon>
        <taxon>Comamonadaceae</taxon>
        <taxon>Comamonas</taxon>
    </lineage>
</organism>
<evidence type="ECO:0000256" key="1">
    <source>
        <dbReference type="ARBA" id="ARBA00023015"/>
    </source>
</evidence>
<gene>
    <name evidence="5" type="ORF">LPW39_04090</name>
</gene>
<dbReference type="Proteomes" id="UP001199260">
    <property type="component" value="Unassembled WGS sequence"/>
</dbReference>
<evidence type="ECO:0000313" key="6">
    <source>
        <dbReference type="Proteomes" id="UP001199260"/>
    </source>
</evidence>
<accession>A0AAW4XTB4</accession>
<dbReference type="GO" id="GO:0003677">
    <property type="term" value="F:DNA binding"/>
    <property type="evidence" value="ECO:0007669"/>
    <property type="project" value="UniProtKB-KW"/>
</dbReference>
<dbReference type="InterPro" id="IPR036286">
    <property type="entry name" value="LexA/Signal_pep-like_sf"/>
</dbReference>
<keyword evidence="2" id="KW-0238">DNA-binding</keyword>
<sequence length="217" mass="24172">MSKDSQRRAEFVAYFNKAYGGDRQRFLSESGISKGRATQYFDESEAFGERAAASLEKRLDLEPGTIFKSLRATNGATGNVNNKMGIPVVGTAQLGDDGYFYDLSYPVGHGDGYLNWPTRDANAYAVRCKGESMKPRIRHNEFAVLEPNHPYAPGDEVLVKDQLGRVMIKQLAYIRDGMVHLDSVNETFQRISIEESEIVAIHFVAGIAKSALWREAV</sequence>
<reference evidence="5 6" key="1">
    <citation type="submission" date="2021-11" db="EMBL/GenBank/DDBJ databases">
        <title>Genome sequence.</title>
        <authorList>
            <person name="Sun Q."/>
        </authorList>
    </citation>
    <scope>NUCLEOTIDE SEQUENCE [LARGE SCALE GENOMIC DNA]</scope>
    <source>
        <strain evidence="5 6">KCTC 12005</strain>
    </source>
</reference>
<dbReference type="SUPFAM" id="SSF51306">
    <property type="entry name" value="LexA/Signal peptidase"/>
    <property type="match status" value="1"/>
</dbReference>
<dbReference type="PANTHER" id="PTHR40661:SF3">
    <property type="entry name" value="FELS-1 PROPHAGE TRANSCRIPTIONAL REGULATOR"/>
    <property type="match status" value="1"/>
</dbReference>
<dbReference type="InterPro" id="IPR015927">
    <property type="entry name" value="Peptidase_S24_S26A/B/C"/>
</dbReference>
<protein>
    <recommendedName>
        <fullName evidence="4">Peptidase S24/S26A/S26B/S26C domain-containing protein</fullName>
    </recommendedName>
</protein>
<dbReference type="RefSeq" id="WP_230771549.1">
    <property type="nucleotide sequence ID" value="NZ_JAJNCT010000005.1"/>
</dbReference>
<keyword evidence="6" id="KW-1185">Reference proteome</keyword>
<proteinExistence type="predicted"/>
<dbReference type="InterPro" id="IPR039418">
    <property type="entry name" value="LexA-like"/>
</dbReference>
<dbReference type="CDD" id="cd06529">
    <property type="entry name" value="S24_LexA-like"/>
    <property type="match status" value="1"/>
</dbReference>
<dbReference type="Gene3D" id="2.10.109.10">
    <property type="entry name" value="Umud Fragment, subunit A"/>
    <property type="match status" value="1"/>
</dbReference>
<keyword evidence="1" id="KW-0805">Transcription regulation</keyword>
<keyword evidence="3" id="KW-0804">Transcription</keyword>
<comment type="caution">
    <text evidence="5">The sequence shown here is derived from an EMBL/GenBank/DDBJ whole genome shotgun (WGS) entry which is preliminary data.</text>
</comment>
<dbReference type="PANTHER" id="PTHR40661">
    <property type="match status" value="1"/>
</dbReference>
<feature type="domain" description="Peptidase S24/S26A/S26B/S26C" evidence="4">
    <location>
        <begin position="88"/>
        <end position="199"/>
    </location>
</feature>
<dbReference type="EMBL" id="JAJNCT010000005">
    <property type="protein sequence ID" value="MCD2164313.1"/>
    <property type="molecule type" value="Genomic_DNA"/>
</dbReference>
<evidence type="ECO:0000256" key="3">
    <source>
        <dbReference type="ARBA" id="ARBA00023163"/>
    </source>
</evidence>
<dbReference type="AlphaFoldDB" id="A0AAW4XTB4"/>
<evidence type="ECO:0000259" key="4">
    <source>
        <dbReference type="Pfam" id="PF00717"/>
    </source>
</evidence>
<dbReference type="Pfam" id="PF00717">
    <property type="entry name" value="Peptidase_S24"/>
    <property type="match status" value="1"/>
</dbReference>
<evidence type="ECO:0000313" key="5">
    <source>
        <dbReference type="EMBL" id="MCD2164313.1"/>
    </source>
</evidence>